<keyword evidence="2" id="KW-1185">Reference proteome</keyword>
<gene>
    <name evidence="1" type="primary">mrpl16</name>
    <name evidence="1" type="ORF">DSO57_1038455</name>
</gene>
<organism evidence="1 2">
    <name type="scientific">Entomophthora muscae</name>
    <dbReference type="NCBI Taxonomy" id="34485"/>
    <lineage>
        <taxon>Eukaryota</taxon>
        <taxon>Fungi</taxon>
        <taxon>Fungi incertae sedis</taxon>
        <taxon>Zoopagomycota</taxon>
        <taxon>Entomophthoromycotina</taxon>
        <taxon>Entomophthoromycetes</taxon>
        <taxon>Entomophthorales</taxon>
        <taxon>Entomophthoraceae</taxon>
        <taxon>Entomophthora</taxon>
    </lineage>
</organism>
<evidence type="ECO:0000313" key="2">
    <source>
        <dbReference type="Proteomes" id="UP001165960"/>
    </source>
</evidence>
<keyword evidence="1" id="KW-0689">Ribosomal protein</keyword>
<dbReference type="EMBL" id="QTSX02001910">
    <property type="protein sequence ID" value="KAJ9079153.1"/>
    <property type="molecule type" value="Genomic_DNA"/>
</dbReference>
<accession>A0ACC2TWT7</accession>
<name>A0ACC2TWT7_9FUNG</name>
<reference evidence="1" key="1">
    <citation type="submission" date="2022-04" db="EMBL/GenBank/DDBJ databases">
        <title>Genome of the entomopathogenic fungus Entomophthora muscae.</title>
        <authorList>
            <person name="Elya C."/>
            <person name="Lovett B.R."/>
            <person name="Lee E."/>
            <person name="Macias A.M."/>
            <person name="Hajek A.E."/>
            <person name="De Bivort B.L."/>
            <person name="Kasson M.T."/>
            <person name="De Fine Licht H.H."/>
            <person name="Stajich J.E."/>
        </authorList>
    </citation>
    <scope>NUCLEOTIDE SEQUENCE</scope>
    <source>
        <strain evidence="1">Berkeley</strain>
    </source>
</reference>
<keyword evidence="1" id="KW-0687">Ribonucleoprotein</keyword>
<dbReference type="Proteomes" id="UP001165960">
    <property type="component" value="Unassembled WGS sequence"/>
</dbReference>
<sequence length="232" mass="25365">MALFKSLLGQGLKFGAINSIKNVGIANNAFKITPSILQGVVTPSFPLFSLTSSRSASNLAPRKRKHRKAQKGRVPVRTGGSQKGNFVAFGDYGLRVKEGVRLSADVLTACQNVIRRKVKAAKGTKIWMRVFPDIPVSAKGNESRMGKGKGAFEYWACRVPKDKIIFEIGGPTLPIELAKEAFRLAMSCLPVKAQFVDRYNDPHRAAVLKLAEQYPEFPALKVPELPAKANTV</sequence>
<protein>
    <submittedName>
        <fullName evidence="1">39S ribosomal protein L16, mitochondrial</fullName>
    </submittedName>
</protein>
<comment type="caution">
    <text evidence="1">The sequence shown here is derived from an EMBL/GenBank/DDBJ whole genome shotgun (WGS) entry which is preliminary data.</text>
</comment>
<proteinExistence type="predicted"/>
<evidence type="ECO:0000313" key="1">
    <source>
        <dbReference type="EMBL" id="KAJ9079153.1"/>
    </source>
</evidence>